<accession>A0A3M7SLH4</accession>
<evidence type="ECO:0000313" key="1">
    <source>
        <dbReference type="EMBL" id="RNA36651.1"/>
    </source>
</evidence>
<dbReference type="EMBL" id="REGN01001151">
    <property type="protein sequence ID" value="RNA36651.1"/>
    <property type="molecule type" value="Genomic_DNA"/>
</dbReference>
<dbReference type="Proteomes" id="UP000276133">
    <property type="component" value="Unassembled WGS sequence"/>
</dbReference>
<comment type="caution">
    <text evidence="1">The sequence shown here is derived from an EMBL/GenBank/DDBJ whole genome shotgun (WGS) entry which is preliminary data.</text>
</comment>
<name>A0A3M7SLH4_BRAPC</name>
<keyword evidence="2" id="KW-1185">Reference proteome</keyword>
<gene>
    <name evidence="1" type="ORF">BpHYR1_044745</name>
</gene>
<proteinExistence type="predicted"/>
<organism evidence="1 2">
    <name type="scientific">Brachionus plicatilis</name>
    <name type="common">Marine rotifer</name>
    <name type="synonym">Brachionus muelleri</name>
    <dbReference type="NCBI Taxonomy" id="10195"/>
    <lineage>
        <taxon>Eukaryota</taxon>
        <taxon>Metazoa</taxon>
        <taxon>Spiralia</taxon>
        <taxon>Gnathifera</taxon>
        <taxon>Rotifera</taxon>
        <taxon>Eurotatoria</taxon>
        <taxon>Monogononta</taxon>
        <taxon>Pseudotrocha</taxon>
        <taxon>Ploima</taxon>
        <taxon>Brachionidae</taxon>
        <taxon>Brachionus</taxon>
    </lineage>
</organism>
<dbReference type="AlphaFoldDB" id="A0A3M7SLH4"/>
<sequence length="66" mass="7898">MKLFKIVSYRLCFETRFSHKELNILLKHHYGRKMSPSESSESLLETGLYLHKEDIIFIIIPRGQFK</sequence>
<protein>
    <submittedName>
        <fullName evidence="1">Uncharacterized protein</fullName>
    </submittedName>
</protein>
<evidence type="ECO:0000313" key="2">
    <source>
        <dbReference type="Proteomes" id="UP000276133"/>
    </source>
</evidence>
<reference evidence="1 2" key="1">
    <citation type="journal article" date="2018" name="Sci. Rep.">
        <title>Genomic signatures of local adaptation to the degree of environmental predictability in rotifers.</title>
        <authorList>
            <person name="Franch-Gras L."/>
            <person name="Hahn C."/>
            <person name="Garcia-Roger E.M."/>
            <person name="Carmona M.J."/>
            <person name="Serra M."/>
            <person name="Gomez A."/>
        </authorList>
    </citation>
    <scope>NUCLEOTIDE SEQUENCE [LARGE SCALE GENOMIC DNA]</scope>
    <source>
        <strain evidence="1">HYR1</strain>
    </source>
</reference>